<dbReference type="RefSeq" id="WP_146227369.1">
    <property type="nucleotide sequence ID" value="NZ_JAHBRY010000001.1"/>
</dbReference>
<protein>
    <submittedName>
        <fullName evidence="2">KilA domain-containing protein</fullName>
    </submittedName>
</protein>
<keyword evidence="3" id="KW-1185">Reference proteome</keyword>
<dbReference type="Proteomes" id="UP000248021">
    <property type="component" value="Unassembled WGS sequence"/>
</dbReference>
<dbReference type="SMART" id="SM01252">
    <property type="entry name" value="KilA-N"/>
    <property type="match status" value="1"/>
</dbReference>
<dbReference type="InterPro" id="IPR017880">
    <property type="entry name" value="KilA_N"/>
</dbReference>
<dbReference type="Pfam" id="PF04383">
    <property type="entry name" value="KilA-N"/>
    <property type="match status" value="1"/>
</dbReference>
<reference evidence="2 3" key="1">
    <citation type="submission" date="2018-05" db="EMBL/GenBank/DDBJ databases">
        <title>Genomic Encyclopedia of Type Strains, Phase IV (KMG-IV): sequencing the most valuable type-strain genomes for metagenomic binning, comparative biology and taxonomic classification.</title>
        <authorList>
            <person name="Goeker M."/>
        </authorList>
    </citation>
    <scope>NUCLEOTIDE SEQUENCE [LARGE SCALE GENOMIC DNA]</scope>
    <source>
        <strain evidence="2 3">DSM 6462</strain>
    </source>
</reference>
<proteinExistence type="predicted"/>
<comment type="caution">
    <text evidence="2">The sequence shown here is derived from an EMBL/GenBank/DDBJ whole genome shotgun (WGS) entry which is preliminary data.</text>
</comment>
<dbReference type="AlphaFoldDB" id="A0A2V3U375"/>
<dbReference type="PROSITE" id="PS51301">
    <property type="entry name" value="KILA_N"/>
    <property type="match status" value="1"/>
</dbReference>
<gene>
    <name evidence="2" type="ORF">C7450_10726</name>
</gene>
<sequence length="271" mass="30500">MTSELTSPNDGARDLPARLVYNGEVIRDKNEMLSLTDMWKAAGSVDGRRPDDWKKDAAHREFLDHVAMVLNAPVEGIWKGTRGRHNGGTMAHWQIALAYAKYLSPEFHMWCNSVVRERMEGRRQPGISAELADEITRSFGILRMLAHKVTVIENSLAPAQVDIQALVRSEMAAQNYILRRGRTAGQIWRDNKFPPLKNAASWFGNRLEKMGCRIADNGCGELGLSKARLFDPDKASNWLENGGLLIVQQKISERRGQGRLRLVGEVERVQP</sequence>
<evidence type="ECO:0000259" key="1">
    <source>
        <dbReference type="PROSITE" id="PS51301"/>
    </source>
</evidence>
<name>A0A2V3U375_9HYPH</name>
<dbReference type="InterPro" id="IPR018004">
    <property type="entry name" value="KilA/APSES_HTH"/>
</dbReference>
<evidence type="ECO:0000313" key="3">
    <source>
        <dbReference type="Proteomes" id="UP000248021"/>
    </source>
</evidence>
<dbReference type="EMBL" id="QJJK01000007">
    <property type="protein sequence ID" value="PXW56989.1"/>
    <property type="molecule type" value="Genomic_DNA"/>
</dbReference>
<dbReference type="OrthoDB" id="9808959at2"/>
<evidence type="ECO:0000313" key="2">
    <source>
        <dbReference type="EMBL" id="PXW56989.1"/>
    </source>
</evidence>
<organism evidence="2 3">
    <name type="scientific">Chelatococcus asaccharovorans</name>
    <dbReference type="NCBI Taxonomy" id="28210"/>
    <lineage>
        <taxon>Bacteria</taxon>
        <taxon>Pseudomonadati</taxon>
        <taxon>Pseudomonadota</taxon>
        <taxon>Alphaproteobacteria</taxon>
        <taxon>Hyphomicrobiales</taxon>
        <taxon>Chelatococcaceae</taxon>
        <taxon>Chelatococcus</taxon>
    </lineage>
</organism>
<accession>A0A2V3U375</accession>
<feature type="domain" description="KilA-N" evidence="1">
    <location>
        <begin position="13"/>
        <end position="118"/>
    </location>
</feature>